<dbReference type="RefSeq" id="WP_163692003.1">
    <property type="nucleotide sequence ID" value="NZ_FXTW01000001.1"/>
</dbReference>
<dbReference type="AlphaFoldDB" id="A0A6P0UE21"/>
<dbReference type="EMBL" id="JAABOP010000001">
    <property type="protein sequence ID" value="NER09978.1"/>
    <property type="molecule type" value="Genomic_DNA"/>
</dbReference>
<feature type="signal peptide" evidence="1">
    <location>
        <begin position="1"/>
        <end position="18"/>
    </location>
</feature>
<organism evidence="2 3">
    <name type="scientific">Muriicola jejuensis</name>
    <dbReference type="NCBI Taxonomy" id="504488"/>
    <lineage>
        <taxon>Bacteria</taxon>
        <taxon>Pseudomonadati</taxon>
        <taxon>Bacteroidota</taxon>
        <taxon>Flavobacteriia</taxon>
        <taxon>Flavobacteriales</taxon>
        <taxon>Flavobacteriaceae</taxon>
        <taxon>Muriicola</taxon>
    </lineage>
</organism>
<gene>
    <name evidence="2" type="ORF">GWK09_05590</name>
</gene>
<name>A0A6P0UE21_9FLAO</name>
<keyword evidence="1" id="KW-0732">Signal</keyword>
<evidence type="ECO:0000313" key="2">
    <source>
        <dbReference type="EMBL" id="NER09978.1"/>
    </source>
</evidence>
<sequence>MKKAVFVFALLLSFALSAQDNYYTTYSFVVEPHNESTVYKLVDDYYSKNKPEGVYVRLFENHFKAEDMKATHSIVFLGTQEAVGNMYAGGGNVNFDLFITKLNQYIKDGAGSAMGKHIAIYGDTNTRYPFQRYYLLDAADTDKFDAEFNKFHSKHNPPGMLVNMGNTIVGQGTGHYNRWVIAAFKDMNSAMGGANQLVSGAALTARQKAWDAYMAAHGGVEVVGSGMRILLGAW</sequence>
<evidence type="ECO:0000313" key="3">
    <source>
        <dbReference type="Proteomes" id="UP000468443"/>
    </source>
</evidence>
<reference evidence="2 3" key="1">
    <citation type="submission" date="2020-01" db="EMBL/GenBank/DDBJ databases">
        <title>Muriicola jejuensis KCTC 22299.</title>
        <authorList>
            <person name="Wang G."/>
        </authorList>
    </citation>
    <scope>NUCLEOTIDE SEQUENCE [LARGE SCALE GENOMIC DNA]</scope>
    <source>
        <strain evidence="2 3">KCTC 22299</strain>
    </source>
</reference>
<dbReference type="Proteomes" id="UP000468443">
    <property type="component" value="Unassembled WGS sequence"/>
</dbReference>
<evidence type="ECO:0000256" key="1">
    <source>
        <dbReference type="SAM" id="SignalP"/>
    </source>
</evidence>
<keyword evidence="3" id="KW-1185">Reference proteome</keyword>
<accession>A0A6P0UE21</accession>
<proteinExistence type="predicted"/>
<comment type="caution">
    <text evidence="2">The sequence shown here is derived from an EMBL/GenBank/DDBJ whole genome shotgun (WGS) entry which is preliminary data.</text>
</comment>
<protein>
    <submittedName>
        <fullName evidence="2">Uncharacterized protein</fullName>
    </submittedName>
</protein>
<feature type="chain" id="PRO_5026684178" evidence="1">
    <location>
        <begin position="19"/>
        <end position="234"/>
    </location>
</feature>